<evidence type="ECO:0008006" key="3">
    <source>
        <dbReference type="Google" id="ProtNLM"/>
    </source>
</evidence>
<dbReference type="RefSeq" id="WP_058752536.1">
    <property type="nucleotide sequence ID" value="NZ_LDTE01000063.1"/>
</dbReference>
<accession>A0A147IT95</accession>
<dbReference type="EMBL" id="LDTE01000063">
    <property type="protein sequence ID" value="KTT98695.1"/>
    <property type="molecule type" value="Genomic_DNA"/>
</dbReference>
<dbReference type="Pfam" id="PF11367">
    <property type="entry name" value="Tail_completion_gp17"/>
    <property type="match status" value="1"/>
</dbReference>
<evidence type="ECO:0000313" key="1">
    <source>
        <dbReference type="EMBL" id="KTT98695.1"/>
    </source>
</evidence>
<name>A0A147IT95_9SPHN</name>
<sequence>MIDQLLNARLKTCIPNVYPSVAPTAYALPCAVYQLLETQVTTDLDGSVGDEGFVTFQISISSESYGQAKILARAIRNSLIIWRENGVETVEWLDEHMMADTTTQATLHRALLFFKFYTTV</sequence>
<dbReference type="OrthoDB" id="7576212at2"/>
<proteinExistence type="predicted"/>
<dbReference type="InterPro" id="IPR021508">
    <property type="entry name" value="Gp17-like"/>
</dbReference>
<comment type="caution">
    <text evidence="1">The sequence shown here is derived from an EMBL/GenBank/DDBJ whole genome shotgun (WGS) entry which is preliminary data.</text>
</comment>
<protein>
    <recommendedName>
        <fullName evidence="3">DUF3168 domain-containing protein</fullName>
    </recommendedName>
</protein>
<dbReference type="PATRIC" id="fig|33051.4.peg.2878"/>
<dbReference type="Proteomes" id="UP000074072">
    <property type="component" value="Unassembled WGS sequence"/>
</dbReference>
<organism evidence="1 2">
    <name type="scientific">Sphingomonas sanguinis</name>
    <dbReference type="NCBI Taxonomy" id="33051"/>
    <lineage>
        <taxon>Bacteria</taxon>
        <taxon>Pseudomonadati</taxon>
        <taxon>Pseudomonadota</taxon>
        <taxon>Alphaproteobacteria</taxon>
        <taxon>Sphingomonadales</taxon>
        <taxon>Sphingomonadaceae</taxon>
        <taxon>Sphingomonas</taxon>
    </lineage>
</organism>
<reference evidence="1 2" key="1">
    <citation type="journal article" date="2016" name="Front. Microbiol.">
        <title>Genomic Resource of Rice Seed Associated Bacteria.</title>
        <authorList>
            <person name="Midha S."/>
            <person name="Bansal K."/>
            <person name="Sharma S."/>
            <person name="Kumar N."/>
            <person name="Patil P.P."/>
            <person name="Chaudhry V."/>
            <person name="Patil P.B."/>
        </authorList>
    </citation>
    <scope>NUCLEOTIDE SEQUENCE [LARGE SCALE GENOMIC DNA]</scope>
    <source>
        <strain evidence="1 2">SB4</strain>
    </source>
</reference>
<dbReference type="AlphaFoldDB" id="A0A147IT95"/>
<gene>
    <name evidence="1" type="ORF">SB4_10630</name>
</gene>
<evidence type="ECO:0000313" key="2">
    <source>
        <dbReference type="Proteomes" id="UP000074072"/>
    </source>
</evidence>